<dbReference type="Proteomes" id="UP000070096">
    <property type="component" value="Unassembled WGS sequence"/>
</dbReference>
<dbReference type="EMBL" id="LQRC01000215">
    <property type="protein sequence ID" value="KXT70447.1"/>
    <property type="molecule type" value="Genomic_DNA"/>
</dbReference>
<evidence type="ECO:0000256" key="1">
    <source>
        <dbReference type="SAM" id="MobiDB-lite"/>
    </source>
</evidence>
<dbReference type="PATRIC" id="fig|1302.21.peg.1669"/>
<gene>
    <name evidence="3" type="ORF">SGODD07_01493</name>
</gene>
<reference evidence="3 4" key="1">
    <citation type="submission" date="2016-01" db="EMBL/GenBank/DDBJ databases">
        <title>Highly variable Streptococcus oralis are common among viridans streptococci isolated from primates.</title>
        <authorList>
            <person name="Denapaite D."/>
            <person name="Rieger M."/>
            <person name="Koendgen S."/>
            <person name="Brueckner R."/>
            <person name="Ochigava I."/>
            <person name="Kappeler P."/>
            <person name="Maetz-Rensing K."/>
            <person name="Leendertz F."/>
            <person name="Hakenbeck R."/>
        </authorList>
    </citation>
    <scope>NUCLEOTIDE SEQUENCE [LARGE SCALE GENOMIC DNA]</scope>
    <source>
        <strain evidence="3 4">DD07</strain>
    </source>
</reference>
<feature type="region of interest" description="Disordered" evidence="1">
    <location>
        <begin position="1"/>
        <end position="67"/>
    </location>
</feature>
<evidence type="ECO:0000313" key="4">
    <source>
        <dbReference type="Proteomes" id="UP000070096"/>
    </source>
</evidence>
<accession>A0A139N3Q9</accession>
<protein>
    <submittedName>
        <fullName evidence="3">Uncharacterized protein</fullName>
    </submittedName>
</protein>
<proteinExistence type="predicted"/>
<evidence type="ECO:0000256" key="2">
    <source>
        <dbReference type="SAM" id="Phobius"/>
    </source>
</evidence>
<feature type="compositionally biased region" description="Basic and acidic residues" evidence="1">
    <location>
        <begin position="1"/>
        <end position="28"/>
    </location>
</feature>
<comment type="caution">
    <text evidence="3">The sequence shown here is derived from an EMBL/GenBank/DDBJ whole genome shotgun (WGS) entry which is preliminary data.</text>
</comment>
<sequence>MEKRDLDKLRKEHKERFGKAKESSRRNSNEVSGSVPASKRNEEAKPTNEAISENPAAPISELNTKDVQKPKLKQNLASRNLDHQSKAKEARIQRFKPTSRFSSKLIAVAVLTLVIGLFILIGKGLNSHKDDQAMGAESKYSSPNAKALDWERIDFVKYKIENDGTRNLHVSDFVRQYGLAQTSNEMKVGKKDKLLSLTYNLKGGGVAVIQFWNRGSGPHLVSVSYDTTQKEYLTDERLAFLRGISPDEEKGMTDIEIVEQVGVPKRYYKSNIEGYSILDMAYQTKSKTFFLLEFAKGKDGQFHLKKVQESKNDFEV</sequence>
<keyword evidence="2" id="KW-0812">Transmembrane</keyword>
<name>A0A139N3Q9_STRGN</name>
<organism evidence="3 4">
    <name type="scientific">Streptococcus gordonii</name>
    <dbReference type="NCBI Taxonomy" id="1302"/>
    <lineage>
        <taxon>Bacteria</taxon>
        <taxon>Bacillati</taxon>
        <taxon>Bacillota</taxon>
        <taxon>Bacilli</taxon>
        <taxon>Lactobacillales</taxon>
        <taxon>Streptococcaceae</taxon>
        <taxon>Streptococcus</taxon>
    </lineage>
</organism>
<feature type="transmembrane region" description="Helical" evidence="2">
    <location>
        <begin position="101"/>
        <end position="121"/>
    </location>
</feature>
<evidence type="ECO:0000313" key="3">
    <source>
        <dbReference type="EMBL" id="KXT70447.1"/>
    </source>
</evidence>
<dbReference type="AlphaFoldDB" id="A0A139N3Q9"/>
<keyword evidence="2" id="KW-0472">Membrane</keyword>
<keyword evidence="2" id="KW-1133">Transmembrane helix</keyword>